<feature type="compositionally biased region" description="Polar residues" evidence="6">
    <location>
        <begin position="31"/>
        <end position="44"/>
    </location>
</feature>
<dbReference type="EMBL" id="KN881930">
    <property type="protein sequence ID" value="KIY47661.1"/>
    <property type="molecule type" value="Genomic_DNA"/>
</dbReference>
<dbReference type="GO" id="GO:0006364">
    <property type="term" value="P:rRNA processing"/>
    <property type="evidence" value="ECO:0007669"/>
    <property type="project" value="UniProtKB-KW"/>
</dbReference>
<dbReference type="AlphaFoldDB" id="A0A0D7ACK1"/>
<dbReference type="PANTHER" id="PTHR18359">
    <property type="entry name" value="WD-REPEAT PROTEIN-RELATED"/>
    <property type="match status" value="1"/>
</dbReference>
<evidence type="ECO:0000313" key="7">
    <source>
        <dbReference type="EMBL" id="KIY47661.1"/>
    </source>
</evidence>
<accession>A0A0D7ACK1</accession>
<feature type="region of interest" description="Disordered" evidence="6">
    <location>
        <begin position="28"/>
        <end position="53"/>
    </location>
</feature>
<evidence type="ECO:0000256" key="4">
    <source>
        <dbReference type="ARBA" id="ARBA00022737"/>
    </source>
</evidence>
<evidence type="ECO:0000256" key="2">
    <source>
        <dbReference type="ARBA" id="ARBA00022552"/>
    </source>
</evidence>
<organism evidence="7 8">
    <name type="scientific">Fistulina hepatica ATCC 64428</name>
    <dbReference type="NCBI Taxonomy" id="1128425"/>
    <lineage>
        <taxon>Eukaryota</taxon>
        <taxon>Fungi</taxon>
        <taxon>Dikarya</taxon>
        <taxon>Basidiomycota</taxon>
        <taxon>Agaricomycotina</taxon>
        <taxon>Agaricomycetes</taxon>
        <taxon>Agaricomycetidae</taxon>
        <taxon>Agaricales</taxon>
        <taxon>Fistulinaceae</taxon>
        <taxon>Fistulina</taxon>
    </lineage>
</organism>
<sequence length="426" mass="45028">MSLAPTTKIHMPPDATAAVQTFVVNDAPVAGTSTGDDAVRSSSPHGAEQPQPDLFTNSCSGRVAVWHDPADADVSLDRLSSGTRRRLRKLPDHSTENIADLSGRESQAWVKNAQAAPRDELDGILSTTGHVPFVTYGYPDRARTRAFAHGSERRGTLSCWDLSSGMLVWKDVALPKSYASLDVGIKRKRVLAFSSGGYSVHLVDWDGGGTTGDAAGYLATIRAGSDGVAGIGWTGEHTLTVLSPSSTISLYDVRNINSQTHSTRCAVKWIPFDEGGGSARVLSTRGGRVDDGAWMSVGSASGLTNVYALPGLSASLSSSPLLMKTGQSLCTPILLPKSNHDARILALASQDAPAKSVGLRLFRAPMLTTFPNFPTSATPLGRVTALDFGRGSAEGDEGMSTEFLAIDERELTRLVELPPALPFPPS</sequence>
<evidence type="ECO:0000256" key="3">
    <source>
        <dbReference type="ARBA" id="ARBA00022574"/>
    </source>
</evidence>
<keyword evidence="8" id="KW-1185">Reference proteome</keyword>
<reference evidence="7 8" key="1">
    <citation type="journal article" date="2015" name="Fungal Genet. Biol.">
        <title>Evolution of novel wood decay mechanisms in Agaricales revealed by the genome sequences of Fistulina hepatica and Cylindrobasidium torrendii.</title>
        <authorList>
            <person name="Floudas D."/>
            <person name="Held B.W."/>
            <person name="Riley R."/>
            <person name="Nagy L.G."/>
            <person name="Koehler G."/>
            <person name="Ransdell A.S."/>
            <person name="Younus H."/>
            <person name="Chow J."/>
            <person name="Chiniquy J."/>
            <person name="Lipzen A."/>
            <person name="Tritt A."/>
            <person name="Sun H."/>
            <person name="Haridas S."/>
            <person name="LaButti K."/>
            <person name="Ohm R.A."/>
            <person name="Kues U."/>
            <person name="Blanchette R.A."/>
            <person name="Grigoriev I.V."/>
            <person name="Minto R.E."/>
            <person name="Hibbett D.S."/>
        </authorList>
    </citation>
    <scope>NUCLEOTIDE SEQUENCE [LARGE SCALE GENOMIC DNA]</scope>
    <source>
        <strain evidence="7 8">ATCC 64428</strain>
    </source>
</reference>
<comment type="subcellular location">
    <subcellularLocation>
        <location evidence="1">Nucleus</location>
        <location evidence="1">Nucleolus</location>
    </subcellularLocation>
</comment>
<evidence type="ECO:0008006" key="9">
    <source>
        <dbReference type="Google" id="ProtNLM"/>
    </source>
</evidence>
<keyword evidence="3" id="KW-0853">WD repeat</keyword>
<dbReference type="Gene3D" id="2.130.10.10">
    <property type="entry name" value="YVTN repeat-like/Quinoprotein amine dehydrogenase"/>
    <property type="match status" value="1"/>
</dbReference>
<dbReference type="InterPro" id="IPR036322">
    <property type="entry name" value="WD40_repeat_dom_sf"/>
</dbReference>
<dbReference type="Proteomes" id="UP000054144">
    <property type="component" value="Unassembled WGS sequence"/>
</dbReference>
<dbReference type="InterPro" id="IPR045161">
    <property type="entry name" value="Utp18"/>
</dbReference>
<dbReference type="GO" id="GO:0034388">
    <property type="term" value="C:Pwp2p-containing subcomplex of 90S preribosome"/>
    <property type="evidence" value="ECO:0007669"/>
    <property type="project" value="TreeGrafter"/>
</dbReference>
<gene>
    <name evidence="7" type="ORF">FISHEDRAFT_74463</name>
</gene>
<dbReference type="InterPro" id="IPR015943">
    <property type="entry name" value="WD40/YVTN_repeat-like_dom_sf"/>
</dbReference>
<keyword evidence="2" id="KW-0698">rRNA processing</keyword>
<keyword evidence="5" id="KW-0539">Nucleus</keyword>
<dbReference type="SUPFAM" id="SSF50978">
    <property type="entry name" value="WD40 repeat-like"/>
    <property type="match status" value="1"/>
</dbReference>
<keyword evidence="4" id="KW-0677">Repeat</keyword>
<protein>
    <recommendedName>
        <fullName evidence="9">WD40 repeat-like protein</fullName>
    </recommendedName>
</protein>
<dbReference type="PANTHER" id="PTHR18359:SF0">
    <property type="entry name" value="U3 SMALL NUCLEOLAR RNA-ASSOCIATED PROTEIN 18 HOMOLOG"/>
    <property type="match status" value="1"/>
</dbReference>
<proteinExistence type="predicted"/>
<name>A0A0D7ACK1_9AGAR</name>
<evidence type="ECO:0000256" key="6">
    <source>
        <dbReference type="SAM" id="MobiDB-lite"/>
    </source>
</evidence>
<evidence type="ECO:0000256" key="5">
    <source>
        <dbReference type="ARBA" id="ARBA00023242"/>
    </source>
</evidence>
<evidence type="ECO:0000256" key="1">
    <source>
        <dbReference type="ARBA" id="ARBA00004604"/>
    </source>
</evidence>
<evidence type="ECO:0000313" key="8">
    <source>
        <dbReference type="Proteomes" id="UP000054144"/>
    </source>
</evidence>
<dbReference type="OrthoDB" id="1935146at2759"/>
<dbReference type="GO" id="GO:0032040">
    <property type="term" value="C:small-subunit processome"/>
    <property type="evidence" value="ECO:0007669"/>
    <property type="project" value="TreeGrafter"/>
</dbReference>